<keyword evidence="2" id="KW-1185">Reference proteome</keyword>
<dbReference type="EMBL" id="JANRMS010000030">
    <property type="protein sequence ID" value="KAJ3549141.1"/>
    <property type="molecule type" value="Genomic_DNA"/>
</dbReference>
<comment type="caution">
    <text evidence="1">The sequence shown here is derived from an EMBL/GenBank/DDBJ whole genome shotgun (WGS) entry which is preliminary data.</text>
</comment>
<organism evidence="1 2">
    <name type="scientific">Fusarium decemcellulare</name>
    <dbReference type="NCBI Taxonomy" id="57161"/>
    <lineage>
        <taxon>Eukaryota</taxon>
        <taxon>Fungi</taxon>
        <taxon>Dikarya</taxon>
        <taxon>Ascomycota</taxon>
        <taxon>Pezizomycotina</taxon>
        <taxon>Sordariomycetes</taxon>
        <taxon>Hypocreomycetidae</taxon>
        <taxon>Hypocreales</taxon>
        <taxon>Nectriaceae</taxon>
        <taxon>Fusarium</taxon>
        <taxon>Fusarium decemcellulare species complex</taxon>
    </lineage>
</organism>
<gene>
    <name evidence="1" type="ORF">NM208_g653</name>
</gene>
<dbReference type="Proteomes" id="UP001148629">
    <property type="component" value="Unassembled WGS sequence"/>
</dbReference>
<evidence type="ECO:0000313" key="1">
    <source>
        <dbReference type="EMBL" id="KAJ3549141.1"/>
    </source>
</evidence>
<reference evidence="1" key="1">
    <citation type="submission" date="2022-08" db="EMBL/GenBank/DDBJ databases">
        <title>Genome Sequence of Fusarium decemcellulare.</title>
        <authorList>
            <person name="Buettner E."/>
        </authorList>
    </citation>
    <scope>NUCLEOTIDE SEQUENCE</scope>
    <source>
        <strain evidence="1">Babe19</strain>
    </source>
</reference>
<sequence length="859" mass="94809">MAPAGDATGPGAEGFGGDDFSNNLFSDLAPLLTLFGEQVTKQFLSMSLGWADNFLLAMGPLASSLPLSARYVLVETSSSRPLLAVAEQELLSSTSQNVCEMWSGQQIVRMVGSSEGMETLTIDRNGKILDVREAFEQDVIDEGWGRDECDAEVLESLRNAAPNLALNVQNATAPSWELWSWVALGVLLQSCALVVPGVATYCWKWTKAGGQTPEYGYPCFCIGTVCLVAGMLGCGHVIEGVTTEYEFGISPKGREQGIKIFRLQKARTVGDQRLPSCVIWNAEDNESIKISRLNNRDFSSLASISTATAVAGYIVQFVGLRALHCSATILQLGVALIMTCIRSWVRRGLASGPLVSSLPQGHELAWLALYTATEAKRSIDKMNLSAASSTHSGSVQTREQLNGEAQSLEIGTSRTEGSFLNSTNEGGSVLWELVLGHLQLRPREVDWIRGNSNPTRTDQSYRIHQLFSPIHGPWKSSLQFFGSDDMEISTGEISDETPLHAYQAIRKSMSANDTNSTVSAISDAFSTIMENIIEALSETNTVIWRNEGLEVPTSYSYHNGVAEMWWTFNVVNCQLRDYHKPLRTQQALRLRLQRLNKSQELSRDGGTFHWKLVNRDTIRAVLSLSIYTMAVRSGCIEESTLRTMSRTRPRGLASGNIPRRNLGSINRVGRIVGHARDGHDEKGKVATLKDWLNMDIDSINWSSRQRVHNAIEYRWYLGMFLSSLSDSETSQSPPDEASARELLIESRHKSDTVLICAQELLSLFMLAIASKIDKILGTTTRAQGGRSDRPRLTNTIFRMIADEVVRGRLAEDIDEAYTLVIPAFAKYNLLPTDISQEEDASTTAGHEWEREAGFANSPR</sequence>
<accession>A0ACC1SYK9</accession>
<name>A0ACC1SYK9_9HYPO</name>
<protein>
    <submittedName>
        <fullName evidence="1">Uncharacterized protein</fullName>
    </submittedName>
</protein>
<evidence type="ECO:0000313" key="2">
    <source>
        <dbReference type="Proteomes" id="UP001148629"/>
    </source>
</evidence>
<proteinExistence type="predicted"/>